<dbReference type="EMBL" id="RQJO01000015">
    <property type="protein sequence ID" value="RRA98781.1"/>
    <property type="molecule type" value="Genomic_DNA"/>
</dbReference>
<evidence type="ECO:0000256" key="2">
    <source>
        <dbReference type="ARBA" id="ARBA00001974"/>
    </source>
</evidence>
<feature type="domain" description="FAD-binding PCMH-type" evidence="11">
    <location>
        <begin position="298"/>
        <end position="469"/>
    </location>
</feature>
<organism evidence="12 13">
    <name type="scientific">Larkinella rosea</name>
    <dbReference type="NCBI Taxonomy" id="2025312"/>
    <lineage>
        <taxon>Bacteria</taxon>
        <taxon>Pseudomonadati</taxon>
        <taxon>Bacteroidota</taxon>
        <taxon>Cytophagia</taxon>
        <taxon>Cytophagales</taxon>
        <taxon>Spirosomataceae</taxon>
        <taxon>Larkinella</taxon>
    </lineage>
</organism>
<dbReference type="InterPro" id="IPR006093">
    <property type="entry name" value="Oxy_OxRdtase_FAD_BS"/>
</dbReference>
<comment type="cofactor">
    <cofactor evidence="1">
        <name>Zn(2+)</name>
        <dbReference type="ChEBI" id="CHEBI:29105"/>
    </cofactor>
</comment>
<evidence type="ECO:0000256" key="7">
    <source>
        <dbReference type="ARBA" id="ARBA00022827"/>
    </source>
</evidence>
<evidence type="ECO:0000313" key="13">
    <source>
        <dbReference type="Proteomes" id="UP000271925"/>
    </source>
</evidence>
<evidence type="ECO:0000259" key="11">
    <source>
        <dbReference type="PROSITE" id="PS51387"/>
    </source>
</evidence>
<sequence length="714" mass="80085">MATPYLGYTAPDYSTDYASHYNETIQEVAAYVADALKNSPFPAGSLPPFSRAAYLQQPGYTSLETGYTLEPDGSAHVAVLTQMPRVTPEMWDWWFGWHGCRDNRYKLWHPKAHLSARWKDGEDEVAYIGRQSIIEEYIGDELSTASIQFKAPTEFGFSYEAVKNTSEAVYICARIGHPSLPLDYGYLVHQVRAVESGSEMRSRFWMGGQYIQVGKDGIFADLMSGLVRKMKTISEQFARDLLTHCAEEMTHLAAFLPEIYQQNNPTFDKINVEGRVINRSDSDFDAVLLGTLFNKIDPGRRPDRIVEPKTVQDIIATVKYAKAHGKKVTVCSGGHSWSANHLRDNSVLILMKGFNQYEINAPEMTATAGPGVGGSVLMRELYKHNLFFPAGHCKGVCIGGYLLQGGYGWNGRKTGMACESVTGLDIVTADGDYVHASATENPDLFWAARGSGGGFFGVVVCFHLKLFTLPKYRAIIVHDFYIKHLEDVYHWAYEVGPSIPKAVEFQMLMSNRMLNILGPGIEAVAPIFADTKAEYEEAMAFMANSPVKKKAVIATPAFNPGIDALYQTVMTHYPENHYWGVDNMWTHAPIDALMPYLKEIARTLPPPPSHFLWLNWHPNPQIPDMAYSNEDKIYLALYANWKNPEDTTKYGDWAATMMAKMAHLSTGIQLADEGLHKRTSPFLSEKNLKKLQSIRAERDPAGLFHEWHSKPDLK</sequence>
<dbReference type="InterPro" id="IPR006094">
    <property type="entry name" value="Oxid_FAD_bind_N"/>
</dbReference>
<comment type="similarity">
    <text evidence="10">Belongs to the DAPG/phloretin hydrolase family.</text>
</comment>
<evidence type="ECO:0000256" key="10">
    <source>
        <dbReference type="ARBA" id="ARBA00023459"/>
    </source>
</evidence>
<dbReference type="AlphaFoldDB" id="A0A3P1BCY7"/>
<dbReference type="InterPro" id="IPR016169">
    <property type="entry name" value="FAD-bd_PCMH_sub2"/>
</dbReference>
<keyword evidence="6" id="KW-0378">Hydrolase</keyword>
<evidence type="ECO:0000256" key="3">
    <source>
        <dbReference type="ARBA" id="ARBA00005466"/>
    </source>
</evidence>
<dbReference type="PANTHER" id="PTHR42973:SF39">
    <property type="entry name" value="FAD-BINDING PCMH-TYPE DOMAIN-CONTAINING PROTEIN"/>
    <property type="match status" value="1"/>
</dbReference>
<keyword evidence="9" id="KW-0560">Oxidoreductase</keyword>
<evidence type="ECO:0000256" key="5">
    <source>
        <dbReference type="ARBA" id="ARBA00022723"/>
    </source>
</evidence>
<dbReference type="Gene3D" id="3.40.462.20">
    <property type="match status" value="1"/>
</dbReference>
<comment type="similarity">
    <text evidence="3">Belongs to the oxygen-dependent FAD-linked oxidoreductase family.</text>
</comment>
<dbReference type="Pfam" id="PF01565">
    <property type="entry name" value="FAD_binding_4"/>
    <property type="match status" value="1"/>
</dbReference>
<proteinExistence type="inferred from homology"/>
<gene>
    <name evidence="12" type="ORF">EHT25_27710</name>
</gene>
<dbReference type="PROSITE" id="PS51387">
    <property type="entry name" value="FAD_PCMH"/>
    <property type="match status" value="1"/>
</dbReference>
<reference evidence="12 13" key="1">
    <citation type="submission" date="2018-11" db="EMBL/GenBank/DDBJ databases">
        <authorList>
            <person name="Zhou Z."/>
            <person name="Wang G."/>
        </authorList>
    </citation>
    <scope>NUCLEOTIDE SEQUENCE [LARGE SCALE GENOMIC DNA]</scope>
    <source>
        <strain evidence="12 13">KCTC52004</strain>
    </source>
</reference>
<dbReference type="Gene3D" id="3.30.43.10">
    <property type="entry name" value="Uridine Diphospho-n-acetylenolpyruvylglucosamine Reductase, domain 2"/>
    <property type="match status" value="1"/>
</dbReference>
<dbReference type="InterPro" id="IPR041526">
    <property type="entry name" value="DAPG_hydrolase"/>
</dbReference>
<dbReference type="PROSITE" id="PS00862">
    <property type="entry name" value="OX2_COVAL_FAD"/>
    <property type="match status" value="1"/>
</dbReference>
<dbReference type="Gene3D" id="3.30.465.10">
    <property type="match status" value="1"/>
</dbReference>
<dbReference type="RefSeq" id="WP_124878619.1">
    <property type="nucleotide sequence ID" value="NZ_RQJO01000015.1"/>
</dbReference>
<dbReference type="SUPFAM" id="SSF56176">
    <property type="entry name" value="FAD-binding/transporter-associated domain-like"/>
    <property type="match status" value="1"/>
</dbReference>
<dbReference type="GO" id="GO:0016787">
    <property type="term" value="F:hydrolase activity"/>
    <property type="evidence" value="ECO:0007669"/>
    <property type="project" value="UniProtKB-KW"/>
</dbReference>
<evidence type="ECO:0000256" key="8">
    <source>
        <dbReference type="ARBA" id="ARBA00022833"/>
    </source>
</evidence>
<keyword evidence="8" id="KW-0862">Zinc</keyword>
<comment type="caution">
    <text evidence="12">The sequence shown here is derived from an EMBL/GenBank/DDBJ whole genome shotgun (WGS) entry which is preliminary data.</text>
</comment>
<dbReference type="GO" id="GO:0071949">
    <property type="term" value="F:FAD binding"/>
    <property type="evidence" value="ECO:0007669"/>
    <property type="project" value="InterPro"/>
</dbReference>
<evidence type="ECO:0000256" key="1">
    <source>
        <dbReference type="ARBA" id="ARBA00001947"/>
    </source>
</evidence>
<evidence type="ECO:0000256" key="6">
    <source>
        <dbReference type="ARBA" id="ARBA00022801"/>
    </source>
</evidence>
<evidence type="ECO:0000256" key="9">
    <source>
        <dbReference type="ARBA" id="ARBA00023002"/>
    </source>
</evidence>
<keyword evidence="13" id="KW-1185">Reference proteome</keyword>
<dbReference type="GO" id="GO:0046872">
    <property type="term" value="F:metal ion binding"/>
    <property type="evidence" value="ECO:0007669"/>
    <property type="project" value="UniProtKB-KW"/>
</dbReference>
<accession>A0A3P1BCY7</accession>
<name>A0A3P1BCY7_9BACT</name>
<dbReference type="InterPro" id="IPR016167">
    <property type="entry name" value="FAD-bd_PCMH_sub1"/>
</dbReference>
<dbReference type="InterPro" id="IPR016166">
    <property type="entry name" value="FAD-bd_PCMH"/>
</dbReference>
<dbReference type="PANTHER" id="PTHR42973">
    <property type="entry name" value="BINDING OXIDOREDUCTASE, PUTATIVE (AFU_ORTHOLOGUE AFUA_1G17690)-RELATED"/>
    <property type="match status" value="1"/>
</dbReference>
<dbReference type="GO" id="GO:0016491">
    <property type="term" value="F:oxidoreductase activity"/>
    <property type="evidence" value="ECO:0007669"/>
    <property type="project" value="UniProtKB-KW"/>
</dbReference>
<dbReference type="Pfam" id="PF18089">
    <property type="entry name" value="DAPG_hydrolase"/>
    <property type="match status" value="1"/>
</dbReference>
<dbReference type="OrthoDB" id="545125at2"/>
<dbReference type="InterPro" id="IPR050416">
    <property type="entry name" value="FAD-linked_Oxidoreductase"/>
</dbReference>
<dbReference type="Proteomes" id="UP000271925">
    <property type="component" value="Unassembled WGS sequence"/>
</dbReference>
<dbReference type="InterPro" id="IPR036318">
    <property type="entry name" value="FAD-bd_PCMH-like_sf"/>
</dbReference>
<comment type="cofactor">
    <cofactor evidence="2">
        <name>FAD</name>
        <dbReference type="ChEBI" id="CHEBI:57692"/>
    </cofactor>
</comment>
<keyword evidence="5" id="KW-0479">Metal-binding</keyword>
<protein>
    <submittedName>
        <fullName evidence="12">FAD-binding oxidoreductase</fullName>
    </submittedName>
</protein>
<evidence type="ECO:0000256" key="4">
    <source>
        <dbReference type="ARBA" id="ARBA00022630"/>
    </source>
</evidence>
<keyword evidence="7" id="KW-0274">FAD</keyword>
<keyword evidence="4" id="KW-0285">Flavoprotein</keyword>
<evidence type="ECO:0000313" key="12">
    <source>
        <dbReference type="EMBL" id="RRA98781.1"/>
    </source>
</evidence>